<feature type="non-terminal residue" evidence="3">
    <location>
        <position position="1"/>
    </location>
</feature>
<organism evidence="2 3">
    <name type="scientific">Camelina sativa</name>
    <name type="common">False flax</name>
    <name type="synonym">Myagrum sativum</name>
    <dbReference type="NCBI Taxonomy" id="90675"/>
    <lineage>
        <taxon>Eukaryota</taxon>
        <taxon>Viridiplantae</taxon>
        <taxon>Streptophyta</taxon>
        <taxon>Embryophyta</taxon>
        <taxon>Tracheophyta</taxon>
        <taxon>Spermatophyta</taxon>
        <taxon>Magnoliopsida</taxon>
        <taxon>eudicotyledons</taxon>
        <taxon>Gunneridae</taxon>
        <taxon>Pentapetalae</taxon>
        <taxon>rosids</taxon>
        <taxon>malvids</taxon>
        <taxon>Brassicales</taxon>
        <taxon>Brassicaceae</taxon>
        <taxon>Camelineae</taxon>
        <taxon>Camelina</taxon>
    </lineage>
</organism>
<sequence length="112" mass="13141">KAGWLFRDEMGSYKGAGQALGLPTSCVLESELQALILVMQHTWETVFNFGSYNWIRDVHYWQNRFTAVVFKWTPRTTNHHADVLARLNIPNNSSFQFYNYVPLFLEESYFIV</sequence>
<dbReference type="InterPro" id="IPR002156">
    <property type="entry name" value="RNaseH_domain"/>
</dbReference>
<protein>
    <submittedName>
        <fullName evidence="3">Uncharacterized protein LOC109129112</fullName>
    </submittedName>
</protein>
<dbReference type="Proteomes" id="UP000694864">
    <property type="component" value="Chromosome 15"/>
</dbReference>
<evidence type="ECO:0000259" key="1">
    <source>
        <dbReference type="Pfam" id="PF13456"/>
    </source>
</evidence>
<proteinExistence type="predicted"/>
<feature type="domain" description="RNase H type-1" evidence="1">
    <location>
        <begin position="2"/>
        <end position="46"/>
    </location>
</feature>
<reference evidence="2" key="1">
    <citation type="journal article" date="2014" name="Nat. Commun.">
        <title>The emerging biofuel crop Camelina sativa retains a highly undifferentiated hexaploid genome structure.</title>
        <authorList>
            <person name="Kagale S."/>
            <person name="Koh C."/>
            <person name="Nixon J."/>
            <person name="Bollina V."/>
            <person name="Clarke W.E."/>
            <person name="Tuteja R."/>
            <person name="Spillane C."/>
            <person name="Robinson S.J."/>
            <person name="Links M.G."/>
            <person name="Clarke C."/>
            <person name="Higgins E.E."/>
            <person name="Huebert T."/>
            <person name="Sharpe A.G."/>
            <person name="Parkin I.A."/>
        </authorList>
    </citation>
    <scope>NUCLEOTIDE SEQUENCE [LARGE SCALE GENOMIC DNA]</scope>
    <source>
        <strain evidence="2">cv. DH55</strain>
    </source>
</reference>
<evidence type="ECO:0000313" key="2">
    <source>
        <dbReference type="Proteomes" id="UP000694864"/>
    </source>
</evidence>
<evidence type="ECO:0000313" key="3">
    <source>
        <dbReference type="RefSeq" id="XP_019092288.1"/>
    </source>
</evidence>
<reference evidence="3" key="2">
    <citation type="submission" date="2025-08" db="UniProtKB">
        <authorList>
            <consortium name="RefSeq"/>
        </authorList>
    </citation>
    <scope>IDENTIFICATION</scope>
    <source>
        <tissue evidence="3">Leaf</tissue>
    </source>
</reference>
<accession>A0ABM1QZV0</accession>
<feature type="domain" description="RNase H type-1" evidence="1">
    <location>
        <begin position="53"/>
        <end position="86"/>
    </location>
</feature>
<dbReference type="RefSeq" id="XP_019092288.1">
    <property type="nucleotide sequence ID" value="XM_019236743.1"/>
</dbReference>
<dbReference type="Pfam" id="PF13456">
    <property type="entry name" value="RVT_3"/>
    <property type="match status" value="2"/>
</dbReference>
<dbReference type="GeneID" id="109129112"/>
<name>A0ABM1QZV0_CAMSA</name>
<dbReference type="InterPro" id="IPR044730">
    <property type="entry name" value="RNase_H-like_dom_plant"/>
</dbReference>
<gene>
    <name evidence="3" type="primary">LOC109129112</name>
</gene>
<dbReference type="CDD" id="cd06222">
    <property type="entry name" value="RNase_H_like"/>
    <property type="match status" value="1"/>
</dbReference>
<keyword evidence="2" id="KW-1185">Reference proteome</keyword>